<organism evidence="1 2">
    <name type="scientific">Actinomadura parmotrematis</name>
    <dbReference type="NCBI Taxonomy" id="2864039"/>
    <lineage>
        <taxon>Bacteria</taxon>
        <taxon>Bacillati</taxon>
        <taxon>Actinomycetota</taxon>
        <taxon>Actinomycetes</taxon>
        <taxon>Streptosporangiales</taxon>
        <taxon>Thermomonosporaceae</taxon>
        <taxon>Actinomadura</taxon>
    </lineage>
</organism>
<dbReference type="Proteomes" id="UP000774570">
    <property type="component" value="Unassembled WGS sequence"/>
</dbReference>
<sequence>MRTDSRTRKDAGIEAGIVTAGWEPEVEVRNGRAEEVDINPVTIRFVGKATVLDDGDGGALRGDVGGAEVGLRICQGAGDTLTTSITLDWGGPRVLAPGETLRLSFPATRYVDYIDDLKPIRAAVAAPAVPAG</sequence>
<name>A0ABS7FYF0_9ACTN</name>
<evidence type="ECO:0000313" key="1">
    <source>
        <dbReference type="EMBL" id="MBW8485466.1"/>
    </source>
</evidence>
<reference evidence="1 2" key="1">
    <citation type="submission" date="2021-07" db="EMBL/GenBank/DDBJ databases">
        <title>Actinomadura sp. PM05-2 isolated from lichen.</title>
        <authorList>
            <person name="Somphong A."/>
            <person name="Phongsopitanun W."/>
            <person name="Tanasupawat S."/>
            <person name="Peongsungnone V."/>
        </authorList>
    </citation>
    <scope>NUCLEOTIDE SEQUENCE [LARGE SCALE GENOMIC DNA]</scope>
    <source>
        <strain evidence="1 2">PM05-2</strain>
    </source>
</reference>
<protein>
    <submittedName>
        <fullName evidence="1">Uncharacterized protein</fullName>
    </submittedName>
</protein>
<accession>A0ABS7FYF0</accession>
<dbReference type="EMBL" id="JAIBOA010000016">
    <property type="protein sequence ID" value="MBW8485466.1"/>
    <property type="molecule type" value="Genomic_DNA"/>
</dbReference>
<gene>
    <name evidence="1" type="ORF">K1Y72_24010</name>
</gene>
<dbReference type="RefSeq" id="WP_220168694.1">
    <property type="nucleotide sequence ID" value="NZ_JAIBOA010000016.1"/>
</dbReference>
<evidence type="ECO:0000313" key="2">
    <source>
        <dbReference type="Proteomes" id="UP000774570"/>
    </source>
</evidence>
<proteinExistence type="predicted"/>
<comment type="caution">
    <text evidence="1">The sequence shown here is derived from an EMBL/GenBank/DDBJ whole genome shotgun (WGS) entry which is preliminary data.</text>
</comment>
<keyword evidence="2" id="KW-1185">Reference proteome</keyword>